<proteinExistence type="predicted"/>
<dbReference type="Gene3D" id="2.60.40.10">
    <property type="entry name" value="Immunoglobulins"/>
    <property type="match status" value="1"/>
</dbReference>
<protein>
    <recommendedName>
        <fullName evidence="3">Cna protein B-type domain protein</fullName>
    </recommendedName>
</protein>
<dbReference type="InterPro" id="IPR008969">
    <property type="entry name" value="CarboxyPept-like_regulatory"/>
</dbReference>
<evidence type="ECO:0008006" key="3">
    <source>
        <dbReference type="Google" id="ProtNLM"/>
    </source>
</evidence>
<dbReference type="SUPFAM" id="SSF49464">
    <property type="entry name" value="Carboxypeptidase regulatory domain-like"/>
    <property type="match status" value="1"/>
</dbReference>
<dbReference type="Proteomes" id="UP000316714">
    <property type="component" value="Unassembled WGS sequence"/>
</dbReference>
<evidence type="ECO:0000313" key="1">
    <source>
        <dbReference type="EMBL" id="TWT31270.1"/>
    </source>
</evidence>
<organism evidence="1 2">
    <name type="scientific">Posidoniimonas corsicana</name>
    <dbReference type="NCBI Taxonomy" id="1938618"/>
    <lineage>
        <taxon>Bacteria</taxon>
        <taxon>Pseudomonadati</taxon>
        <taxon>Planctomycetota</taxon>
        <taxon>Planctomycetia</taxon>
        <taxon>Pirellulales</taxon>
        <taxon>Lacipirellulaceae</taxon>
        <taxon>Posidoniimonas</taxon>
    </lineage>
</organism>
<dbReference type="InterPro" id="IPR013783">
    <property type="entry name" value="Ig-like_fold"/>
</dbReference>
<dbReference type="EMBL" id="SIHJ01000004">
    <property type="protein sequence ID" value="TWT31270.1"/>
    <property type="molecule type" value="Genomic_DNA"/>
</dbReference>
<dbReference type="AlphaFoldDB" id="A0A5C5V055"/>
<comment type="caution">
    <text evidence="1">The sequence shown here is derived from an EMBL/GenBank/DDBJ whole genome shotgun (WGS) entry which is preliminary data.</text>
</comment>
<keyword evidence="2" id="KW-1185">Reference proteome</keyword>
<gene>
    <name evidence="1" type="ORF">KOR34_46460</name>
</gene>
<sequence>MAVTIAGTGPLARIPPRTEGATIVMAHAHPFRVLAAVAVSLIVARAALGVDVHGRVVDDHDHPVAGMQVLLWSVPDRANFESSTDWHSAYCQHRKESKDSVLSATKTDDAGRYRFDGVPAQTYLIQANPWGDAFESSAAKPDTAPKLLATMATWVDATDVRQEHQANVRVSAGRRFRIQLVDSDSGKPLDFDQPFAVEYVPQYGEERVAMRRQSAQVSQQGCVELRAPADAVRLRLSPPQPIDPHRTWGGILAPVDIPLESSAESQPTPVRVADAVGWRHQIGSPRQ</sequence>
<evidence type="ECO:0000313" key="2">
    <source>
        <dbReference type="Proteomes" id="UP000316714"/>
    </source>
</evidence>
<accession>A0A5C5V055</accession>
<name>A0A5C5V055_9BACT</name>
<reference evidence="1 2" key="1">
    <citation type="submission" date="2019-02" db="EMBL/GenBank/DDBJ databases">
        <title>Deep-cultivation of Planctomycetes and their phenomic and genomic characterization uncovers novel biology.</title>
        <authorList>
            <person name="Wiegand S."/>
            <person name="Jogler M."/>
            <person name="Boedeker C."/>
            <person name="Pinto D."/>
            <person name="Vollmers J."/>
            <person name="Rivas-Marin E."/>
            <person name="Kohn T."/>
            <person name="Peeters S.H."/>
            <person name="Heuer A."/>
            <person name="Rast P."/>
            <person name="Oberbeckmann S."/>
            <person name="Bunk B."/>
            <person name="Jeske O."/>
            <person name="Meyerdierks A."/>
            <person name="Storesund J.E."/>
            <person name="Kallscheuer N."/>
            <person name="Luecker S."/>
            <person name="Lage O.M."/>
            <person name="Pohl T."/>
            <person name="Merkel B.J."/>
            <person name="Hornburger P."/>
            <person name="Mueller R.-W."/>
            <person name="Bruemmer F."/>
            <person name="Labrenz M."/>
            <person name="Spormann A.M."/>
            <person name="Op Den Camp H."/>
            <person name="Overmann J."/>
            <person name="Amann R."/>
            <person name="Jetten M.S.M."/>
            <person name="Mascher T."/>
            <person name="Medema M.H."/>
            <person name="Devos D.P."/>
            <person name="Kaster A.-K."/>
            <person name="Ovreas L."/>
            <person name="Rohde M."/>
            <person name="Galperin M.Y."/>
            <person name="Jogler C."/>
        </authorList>
    </citation>
    <scope>NUCLEOTIDE SEQUENCE [LARGE SCALE GENOMIC DNA]</scope>
    <source>
        <strain evidence="1 2">KOR34</strain>
    </source>
</reference>